<sequence>MVASVTDAAQNIGTATQALTVDVPGDHPLAITAISPSTGPVGGGADVLITGTGFTNVTRVKFGHAGNATSFVVVSATQIRAISPPSGTGTGRTLNITVTTPGGTSPVVAADRFTWVVSPAITAISPSTGPVGGGTDVVITGTGLTNATRVKFGHAGNATSFVVVSATQIRAISPPSGTGAGRTLNITVTTPGGTSPVVVADRFSWQ</sequence>
<dbReference type="Gene3D" id="2.60.40.10">
    <property type="entry name" value="Immunoglobulins"/>
    <property type="match status" value="2"/>
</dbReference>
<evidence type="ECO:0000313" key="4">
    <source>
        <dbReference type="Proteomes" id="UP000283644"/>
    </source>
</evidence>
<dbReference type="PANTHER" id="PTHR46769">
    <property type="entry name" value="POLYCYSTIC KIDNEY AND HEPATIC DISEASE 1 (AUTOSOMAL RECESSIVE)-LIKE 1"/>
    <property type="match status" value="1"/>
</dbReference>
<name>A0A417XRY6_9ACTN</name>
<dbReference type="Proteomes" id="UP000283644">
    <property type="component" value="Unassembled WGS sequence"/>
</dbReference>
<evidence type="ECO:0000256" key="1">
    <source>
        <dbReference type="ARBA" id="ARBA00022729"/>
    </source>
</evidence>
<evidence type="ECO:0000259" key="2">
    <source>
        <dbReference type="SMART" id="SM00429"/>
    </source>
</evidence>
<gene>
    <name evidence="3" type="ORF">D0Z08_30875</name>
</gene>
<keyword evidence="1" id="KW-0732">Signal</keyword>
<reference evidence="3 4" key="1">
    <citation type="submission" date="2018-09" db="EMBL/GenBank/DDBJ databases">
        <title>Genome sequencing of Nocardioides immobilis CCTCC AB 2017083 for comparison to Nocardioides silvaticus.</title>
        <authorList>
            <person name="Li C."/>
            <person name="Wang G."/>
        </authorList>
    </citation>
    <scope>NUCLEOTIDE SEQUENCE [LARGE SCALE GENOMIC DNA]</scope>
    <source>
        <strain evidence="3 4">CCTCC AB 2017083</strain>
    </source>
</reference>
<dbReference type="CDD" id="cd00603">
    <property type="entry name" value="IPT_PCSR"/>
    <property type="match status" value="2"/>
</dbReference>
<dbReference type="PANTHER" id="PTHR46769:SF2">
    <property type="entry name" value="FIBROCYSTIN-L ISOFORM 2 PRECURSOR-RELATED"/>
    <property type="match status" value="1"/>
</dbReference>
<evidence type="ECO:0000313" key="3">
    <source>
        <dbReference type="EMBL" id="RHW23234.1"/>
    </source>
</evidence>
<feature type="domain" description="IPT/TIG" evidence="2">
    <location>
        <begin position="118"/>
        <end position="206"/>
    </location>
</feature>
<dbReference type="AlphaFoldDB" id="A0A417XRY6"/>
<dbReference type="SMART" id="SM00429">
    <property type="entry name" value="IPT"/>
    <property type="match status" value="2"/>
</dbReference>
<keyword evidence="4" id="KW-1185">Reference proteome</keyword>
<dbReference type="EMBL" id="QXGH01000053">
    <property type="protein sequence ID" value="RHW23234.1"/>
    <property type="molecule type" value="Genomic_DNA"/>
</dbReference>
<dbReference type="GO" id="GO:0005975">
    <property type="term" value="P:carbohydrate metabolic process"/>
    <property type="evidence" value="ECO:0007669"/>
    <property type="project" value="UniProtKB-ARBA"/>
</dbReference>
<organism evidence="3 4">
    <name type="scientific">Nocardioides immobilis</name>
    <dbReference type="NCBI Taxonomy" id="2049295"/>
    <lineage>
        <taxon>Bacteria</taxon>
        <taxon>Bacillati</taxon>
        <taxon>Actinomycetota</taxon>
        <taxon>Actinomycetes</taxon>
        <taxon>Propionibacteriales</taxon>
        <taxon>Nocardioidaceae</taxon>
        <taxon>Nocardioides</taxon>
    </lineage>
</organism>
<dbReference type="InterPro" id="IPR013783">
    <property type="entry name" value="Ig-like_fold"/>
</dbReference>
<comment type="caution">
    <text evidence="3">The sequence shown here is derived from an EMBL/GenBank/DDBJ whole genome shotgun (WGS) entry which is preliminary data.</text>
</comment>
<dbReference type="Pfam" id="PF01833">
    <property type="entry name" value="TIG"/>
    <property type="match status" value="2"/>
</dbReference>
<dbReference type="InterPro" id="IPR052387">
    <property type="entry name" value="Fibrocystin"/>
</dbReference>
<protein>
    <recommendedName>
        <fullName evidence="2">IPT/TIG domain-containing protein</fullName>
    </recommendedName>
</protein>
<dbReference type="InterPro" id="IPR002909">
    <property type="entry name" value="IPT_dom"/>
</dbReference>
<feature type="domain" description="IPT/TIG" evidence="2">
    <location>
        <begin position="28"/>
        <end position="116"/>
    </location>
</feature>
<dbReference type="InterPro" id="IPR014756">
    <property type="entry name" value="Ig_E-set"/>
</dbReference>
<accession>A0A417XRY6</accession>
<dbReference type="SUPFAM" id="SSF81296">
    <property type="entry name" value="E set domains"/>
    <property type="match status" value="2"/>
</dbReference>
<proteinExistence type="predicted"/>